<dbReference type="EMBL" id="WPHU01000002">
    <property type="protein sequence ID" value="MVA55668.1"/>
    <property type="molecule type" value="Genomic_DNA"/>
</dbReference>
<sequence length="218" mass="23723">MIQASVTKGQFAELIGVSPGRVSQYLTEGKISPAALDGVGRNAKINVERAKADLRLTLDVSQRLGNGIDTRLDAAGQVEATTNSASANYQAPQPLQVGGIDYEIKQQKLNDLKRRNRNAAIADAEGKGQLMQTDEARAEMARVASSMLLVFEGGLVDLAAAVASEFQVPHRDVVHLMRKEFRKIRENAAKQMSKQVQSMQETIETTLDAEEIDSDTLN</sequence>
<name>A0A7K1RC32_AGRVI</name>
<comment type="caution">
    <text evidence="1">The sequence shown here is derived from an EMBL/GenBank/DDBJ whole genome shotgun (WGS) entry which is preliminary data.</text>
</comment>
<dbReference type="RefSeq" id="WP_156590523.1">
    <property type="nucleotide sequence ID" value="NZ_WPHU01000002.1"/>
</dbReference>
<dbReference type="AlphaFoldDB" id="A0A7K1RC32"/>
<protein>
    <submittedName>
        <fullName evidence="1">Uncharacterized protein</fullName>
    </submittedName>
</protein>
<evidence type="ECO:0000313" key="1">
    <source>
        <dbReference type="EMBL" id="MVA55668.1"/>
    </source>
</evidence>
<accession>A0A7K1RC32</accession>
<gene>
    <name evidence="1" type="ORF">GOZ88_06030</name>
</gene>
<reference evidence="1 2" key="1">
    <citation type="submission" date="2019-12" db="EMBL/GenBank/DDBJ databases">
        <title>Whole-genome sequencing of Allorhizobium vitis.</title>
        <authorList>
            <person name="Gan H.M."/>
            <person name="Szegedi E."/>
            <person name="Burr T."/>
            <person name="Savka M.A."/>
        </authorList>
    </citation>
    <scope>NUCLEOTIDE SEQUENCE [LARGE SCALE GENOMIC DNA]</scope>
    <source>
        <strain evidence="1 2">CG415</strain>
    </source>
</reference>
<dbReference type="Proteomes" id="UP000440716">
    <property type="component" value="Unassembled WGS sequence"/>
</dbReference>
<proteinExistence type="predicted"/>
<organism evidence="1 2">
    <name type="scientific">Agrobacterium vitis</name>
    <name type="common">Rhizobium vitis</name>
    <dbReference type="NCBI Taxonomy" id="373"/>
    <lineage>
        <taxon>Bacteria</taxon>
        <taxon>Pseudomonadati</taxon>
        <taxon>Pseudomonadota</taxon>
        <taxon>Alphaproteobacteria</taxon>
        <taxon>Hyphomicrobiales</taxon>
        <taxon>Rhizobiaceae</taxon>
        <taxon>Rhizobium/Agrobacterium group</taxon>
        <taxon>Agrobacterium</taxon>
    </lineage>
</organism>
<evidence type="ECO:0000313" key="2">
    <source>
        <dbReference type="Proteomes" id="UP000440716"/>
    </source>
</evidence>